<evidence type="ECO:0000313" key="22">
    <source>
        <dbReference type="RefSeq" id="XP_019102057.1"/>
    </source>
</evidence>
<evidence type="ECO:0000256" key="6">
    <source>
        <dbReference type="ARBA" id="ARBA00022692"/>
    </source>
</evidence>
<evidence type="ECO:0000256" key="8">
    <source>
        <dbReference type="ARBA" id="ARBA00022737"/>
    </source>
</evidence>
<dbReference type="InterPro" id="IPR011009">
    <property type="entry name" value="Kinase-like_dom_sf"/>
</dbReference>
<dbReference type="Gene3D" id="1.10.510.10">
    <property type="entry name" value="Transferase(Phosphotransferase) domain 1"/>
    <property type="match status" value="1"/>
</dbReference>
<dbReference type="RefSeq" id="XP_019102057.1">
    <property type="nucleotide sequence ID" value="XM_019246512.1"/>
</dbReference>
<evidence type="ECO:0000256" key="15">
    <source>
        <dbReference type="ARBA" id="ARBA00048679"/>
    </source>
</evidence>
<feature type="region of interest" description="Disordered" evidence="17">
    <location>
        <begin position="872"/>
        <end position="896"/>
    </location>
</feature>
<dbReference type="Pfam" id="PF12819">
    <property type="entry name" value="Malectin_like"/>
    <property type="match status" value="1"/>
</dbReference>
<reference evidence="22" key="2">
    <citation type="submission" date="2025-08" db="UniProtKB">
        <authorList>
            <consortium name="RefSeq"/>
        </authorList>
    </citation>
    <scope>IDENTIFICATION</scope>
    <source>
        <tissue evidence="22">Leaf</tissue>
    </source>
</reference>
<evidence type="ECO:0000256" key="11">
    <source>
        <dbReference type="ARBA" id="ARBA00022840"/>
    </source>
</evidence>
<evidence type="ECO:0000256" key="1">
    <source>
        <dbReference type="ARBA" id="ARBA00004167"/>
    </source>
</evidence>
<keyword evidence="5" id="KW-0808">Transferase</keyword>
<evidence type="ECO:0000256" key="5">
    <source>
        <dbReference type="ARBA" id="ARBA00022679"/>
    </source>
</evidence>
<organism evidence="21 22">
    <name type="scientific">Camelina sativa</name>
    <name type="common">False flax</name>
    <name type="synonym">Myagrum sativum</name>
    <dbReference type="NCBI Taxonomy" id="90675"/>
    <lineage>
        <taxon>Eukaryota</taxon>
        <taxon>Viridiplantae</taxon>
        <taxon>Streptophyta</taxon>
        <taxon>Embryophyta</taxon>
        <taxon>Tracheophyta</taxon>
        <taxon>Spermatophyta</taxon>
        <taxon>Magnoliopsida</taxon>
        <taxon>eudicotyledons</taxon>
        <taxon>Gunneridae</taxon>
        <taxon>Pentapetalae</taxon>
        <taxon>rosids</taxon>
        <taxon>malvids</taxon>
        <taxon>Brassicales</taxon>
        <taxon>Brassicaceae</taxon>
        <taxon>Camelineae</taxon>
        <taxon>Camelina</taxon>
    </lineage>
</organism>
<evidence type="ECO:0000256" key="18">
    <source>
        <dbReference type="SAM" id="Phobius"/>
    </source>
</evidence>
<dbReference type="PROSITE" id="PS51450">
    <property type="entry name" value="LRR"/>
    <property type="match status" value="1"/>
</dbReference>
<dbReference type="PANTHER" id="PTHR45631:SF69">
    <property type="entry name" value="LEUCINE-RICH REPEAT PROTEIN KINASE FAMILY PROTEIN"/>
    <property type="match status" value="1"/>
</dbReference>
<dbReference type="Pfam" id="PF07714">
    <property type="entry name" value="PK_Tyr_Ser-Thr"/>
    <property type="match status" value="1"/>
</dbReference>
<dbReference type="CDD" id="cd14066">
    <property type="entry name" value="STKc_IRAK"/>
    <property type="match status" value="1"/>
</dbReference>
<keyword evidence="8" id="KW-0677">Repeat</keyword>
<evidence type="ECO:0000256" key="17">
    <source>
        <dbReference type="SAM" id="MobiDB-lite"/>
    </source>
</evidence>
<keyword evidence="13 18" id="KW-0472">Membrane</keyword>
<dbReference type="InterPro" id="IPR001245">
    <property type="entry name" value="Ser-Thr/Tyr_kinase_cat_dom"/>
</dbReference>
<feature type="binding site" evidence="16">
    <location>
        <position position="617"/>
    </location>
    <ligand>
        <name>ATP</name>
        <dbReference type="ChEBI" id="CHEBI:30616"/>
    </ligand>
</feature>
<dbReference type="SUPFAM" id="SSF56112">
    <property type="entry name" value="Protein kinase-like (PK-like)"/>
    <property type="match status" value="1"/>
</dbReference>
<evidence type="ECO:0000256" key="13">
    <source>
        <dbReference type="ARBA" id="ARBA00023136"/>
    </source>
</evidence>
<feature type="domain" description="Protein kinase" evidence="20">
    <location>
        <begin position="589"/>
        <end position="862"/>
    </location>
</feature>
<dbReference type="GeneID" id="104698913"/>
<keyword evidence="7 19" id="KW-0732">Signal</keyword>
<feature type="chain" id="PRO_5046332984" description="non-specific serine/threonine protein kinase" evidence="19">
    <location>
        <begin position="25"/>
        <end position="896"/>
    </location>
</feature>
<gene>
    <name evidence="22" type="primary">LOC104698913</name>
</gene>
<comment type="catalytic activity">
    <reaction evidence="14">
        <text>L-threonyl-[protein] + ATP = O-phospho-L-threonyl-[protein] + ADP + H(+)</text>
        <dbReference type="Rhea" id="RHEA:46608"/>
        <dbReference type="Rhea" id="RHEA-COMP:11060"/>
        <dbReference type="Rhea" id="RHEA-COMP:11605"/>
        <dbReference type="ChEBI" id="CHEBI:15378"/>
        <dbReference type="ChEBI" id="CHEBI:30013"/>
        <dbReference type="ChEBI" id="CHEBI:30616"/>
        <dbReference type="ChEBI" id="CHEBI:61977"/>
        <dbReference type="ChEBI" id="CHEBI:456216"/>
        <dbReference type="EC" id="2.7.11.1"/>
    </reaction>
</comment>
<dbReference type="Gene3D" id="3.80.10.10">
    <property type="entry name" value="Ribonuclease Inhibitor"/>
    <property type="match status" value="1"/>
</dbReference>
<feature type="transmembrane region" description="Helical" evidence="18">
    <location>
        <begin position="515"/>
        <end position="540"/>
    </location>
</feature>
<protein>
    <recommendedName>
        <fullName evidence="2">non-specific serine/threonine protein kinase</fullName>
        <ecNumber evidence="2">2.7.11.1</ecNumber>
    </recommendedName>
</protein>
<evidence type="ECO:0000256" key="19">
    <source>
        <dbReference type="SAM" id="SignalP"/>
    </source>
</evidence>
<feature type="signal peptide" evidence="19">
    <location>
        <begin position="1"/>
        <end position="24"/>
    </location>
</feature>
<dbReference type="PROSITE" id="PS00107">
    <property type="entry name" value="PROTEIN_KINASE_ATP"/>
    <property type="match status" value="1"/>
</dbReference>
<evidence type="ECO:0000256" key="3">
    <source>
        <dbReference type="ARBA" id="ARBA00022527"/>
    </source>
</evidence>
<evidence type="ECO:0000259" key="20">
    <source>
        <dbReference type="PROSITE" id="PS50011"/>
    </source>
</evidence>
<keyword evidence="12 18" id="KW-1133">Transmembrane helix</keyword>
<reference evidence="21" key="1">
    <citation type="journal article" date="2014" name="Nat. Commun.">
        <title>The emerging biofuel crop Camelina sativa retains a highly undifferentiated hexaploid genome structure.</title>
        <authorList>
            <person name="Kagale S."/>
            <person name="Koh C."/>
            <person name="Nixon J."/>
            <person name="Bollina V."/>
            <person name="Clarke W.E."/>
            <person name="Tuteja R."/>
            <person name="Spillane C."/>
            <person name="Robinson S.J."/>
            <person name="Links M.G."/>
            <person name="Clarke C."/>
            <person name="Higgins E.E."/>
            <person name="Huebert T."/>
            <person name="Sharpe A.G."/>
            <person name="Parkin I.A."/>
        </authorList>
    </citation>
    <scope>NUCLEOTIDE SEQUENCE [LARGE SCALE GENOMIC DNA]</scope>
    <source>
        <strain evidence="21">cv. DH55</strain>
    </source>
</reference>
<dbReference type="PANTHER" id="PTHR45631">
    <property type="entry name" value="OS07G0107800 PROTEIN-RELATED"/>
    <property type="match status" value="1"/>
</dbReference>
<dbReference type="Proteomes" id="UP000694864">
    <property type="component" value="Chromosome 6"/>
</dbReference>
<evidence type="ECO:0000313" key="21">
    <source>
        <dbReference type="Proteomes" id="UP000694864"/>
    </source>
</evidence>
<dbReference type="InterPro" id="IPR017441">
    <property type="entry name" value="Protein_kinase_ATP_BS"/>
</dbReference>
<comment type="subcellular location">
    <subcellularLocation>
        <location evidence="1">Membrane</location>
        <topology evidence="1">Single-pass membrane protein</topology>
    </subcellularLocation>
</comment>
<dbReference type="Gene3D" id="3.30.200.20">
    <property type="entry name" value="Phosphorylase Kinase, domain 1"/>
    <property type="match status" value="1"/>
</dbReference>
<accession>A0ABM1RSR9</accession>
<dbReference type="EC" id="2.7.11.1" evidence="2"/>
<keyword evidence="3" id="KW-0723">Serine/threonine-protein kinase</keyword>
<dbReference type="InterPro" id="IPR024788">
    <property type="entry name" value="Malectin-like_Carb-bd_dom"/>
</dbReference>
<evidence type="ECO:0000256" key="10">
    <source>
        <dbReference type="ARBA" id="ARBA00022777"/>
    </source>
</evidence>
<keyword evidence="6 18" id="KW-0812">Transmembrane</keyword>
<keyword evidence="21" id="KW-1185">Reference proteome</keyword>
<evidence type="ECO:0000256" key="12">
    <source>
        <dbReference type="ARBA" id="ARBA00022989"/>
    </source>
</evidence>
<evidence type="ECO:0000256" key="2">
    <source>
        <dbReference type="ARBA" id="ARBA00012513"/>
    </source>
</evidence>
<evidence type="ECO:0000256" key="4">
    <source>
        <dbReference type="ARBA" id="ARBA00022614"/>
    </source>
</evidence>
<dbReference type="Pfam" id="PF13855">
    <property type="entry name" value="LRR_8"/>
    <property type="match status" value="1"/>
</dbReference>
<keyword evidence="11 16" id="KW-0067">ATP-binding</keyword>
<dbReference type="InterPro" id="IPR000719">
    <property type="entry name" value="Prot_kinase_dom"/>
</dbReference>
<feature type="compositionally biased region" description="Polar residues" evidence="17">
    <location>
        <begin position="876"/>
        <end position="888"/>
    </location>
</feature>
<name>A0ABM1RSR9_CAMSA</name>
<comment type="catalytic activity">
    <reaction evidence="15">
        <text>L-seryl-[protein] + ATP = O-phospho-L-seryl-[protein] + ADP + H(+)</text>
        <dbReference type="Rhea" id="RHEA:17989"/>
        <dbReference type="Rhea" id="RHEA-COMP:9863"/>
        <dbReference type="Rhea" id="RHEA-COMP:11604"/>
        <dbReference type="ChEBI" id="CHEBI:15378"/>
        <dbReference type="ChEBI" id="CHEBI:29999"/>
        <dbReference type="ChEBI" id="CHEBI:30616"/>
        <dbReference type="ChEBI" id="CHEBI:83421"/>
        <dbReference type="ChEBI" id="CHEBI:456216"/>
        <dbReference type="EC" id="2.7.11.1"/>
    </reaction>
</comment>
<dbReference type="PROSITE" id="PS50011">
    <property type="entry name" value="PROTEIN_KINASE_DOM"/>
    <property type="match status" value="1"/>
</dbReference>
<keyword evidence="10" id="KW-0418">Kinase</keyword>
<dbReference type="SUPFAM" id="SSF52058">
    <property type="entry name" value="L domain-like"/>
    <property type="match status" value="1"/>
</dbReference>
<dbReference type="InterPro" id="IPR008271">
    <property type="entry name" value="Ser/Thr_kinase_AS"/>
</dbReference>
<dbReference type="PROSITE" id="PS00108">
    <property type="entry name" value="PROTEIN_KINASE_ST"/>
    <property type="match status" value="1"/>
</dbReference>
<dbReference type="InterPro" id="IPR001611">
    <property type="entry name" value="Leu-rich_rpt"/>
</dbReference>
<keyword evidence="9 16" id="KW-0547">Nucleotide-binding</keyword>
<evidence type="ECO:0000256" key="14">
    <source>
        <dbReference type="ARBA" id="ARBA00047899"/>
    </source>
</evidence>
<evidence type="ECO:0000256" key="7">
    <source>
        <dbReference type="ARBA" id="ARBA00022729"/>
    </source>
</evidence>
<evidence type="ECO:0000256" key="16">
    <source>
        <dbReference type="PROSITE-ProRule" id="PRU10141"/>
    </source>
</evidence>
<dbReference type="InterPro" id="IPR032675">
    <property type="entry name" value="LRR_dom_sf"/>
</dbReference>
<sequence>MKSSHELLLTALIATFANFHLVQAQNQEGDQQGFISLDCGLSPNELSPYIELETGLQFSSDSSFIRSGKIGKIDASVAWKYPKSRTTLRYFPDGIRNCYNLSVHQETKYLIRVTSNYGNYDGQNVSPRFDLYIGPNFWVTIDLGKHVNGDTWKEIIHIPKSNSLDVCLIKTGTSTPIISALELRSLPNDTYNTRSGSLKSILRAVLSESTKVIRYPNDFYDRIWVPHFETEWKQISTNLKVNNSNGYLVPQDVLMTAAIPVNTSAPMSFTENLEFPNDELYFNFHFSEVQALEANQTREFSILWNGIVIYSPLSPEYLHAITMFNPSPSLCEVGKCLLELQRTQNSTLPPLLNAIEVFTVINFPQSETNDDDVIAITNIKDTHRLSRISWQGDPCVPRQFLWDGLRCNDTDVSSPPKITSLNLSSSGLTGTIATGIQNLTNLQRLDLSNNNLTGVVPEFLANMKPLLFIDLRKNKLTGSIPKALLDREKKGLKLFVDGDDDNKCLSSSCLPKKKFPIMAVALSVSAVVVIAVVMILIFLFRNGKRSSLGNLFPFLVMPQIGITSTSISEESIETKRRRFTYSEVVEMTKKFQKTLGEGGFGTVYYGNLNGSEQVAVKVLSKSSSQGYKHFKAEVELLLRVHHINLVSLVGYCDERDHLALIYECMSNGDLKDHLSGKHGNSVLKWSTRLRIAVDAALGLEYLHYGCRPSIVHRDVKSTNILLDDQFMAKIADFGLSRSFQIGEESQASTVVAGTLGYLDPEYYRTCRLAEMSDVYSFGILLLEIITNQNVIDQGREKAHITEWVALVLKGGDVAKIVDPNLHGEYNSRSVWRALELAMSCANPSSEHRPNMSHVVTDLKECISSEKPMQCMDHDMNSNSSLEQSSNFDTEVVPSAR</sequence>
<proteinExistence type="predicted"/>
<dbReference type="SMART" id="SM00220">
    <property type="entry name" value="S_TKc"/>
    <property type="match status" value="1"/>
</dbReference>
<evidence type="ECO:0000256" key="9">
    <source>
        <dbReference type="ARBA" id="ARBA00022741"/>
    </source>
</evidence>
<keyword evidence="4" id="KW-0433">Leucine-rich repeat</keyword>